<dbReference type="OrthoDB" id="5537330at2759"/>
<comment type="caution">
    <text evidence="1">The sequence shown here is derived from an EMBL/GenBank/DDBJ whole genome shotgun (WGS) entry which is preliminary data.</text>
</comment>
<dbReference type="InterPro" id="IPR052999">
    <property type="entry name" value="PTS1_Protein"/>
</dbReference>
<accession>A0A4R0R6C2</accession>
<dbReference type="Gene3D" id="1.20.1290.10">
    <property type="entry name" value="AhpD-like"/>
    <property type="match status" value="1"/>
</dbReference>
<dbReference type="SUPFAM" id="SSF69118">
    <property type="entry name" value="AhpD-like"/>
    <property type="match status" value="1"/>
</dbReference>
<dbReference type="InterPro" id="IPR029032">
    <property type="entry name" value="AhpD-like"/>
</dbReference>
<dbReference type="PANTHER" id="PTHR28180:SF2">
    <property type="entry name" value="PEROXISOMAL PROTEIN 2"/>
    <property type="match status" value="1"/>
</dbReference>
<dbReference type="Proteomes" id="UP000292702">
    <property type="component" value="Unassembled WGS sequence"/>
</dbReference>
<protein>
    <recommendedName>
        <fullName evidence="3">Carboxymuconolactone decarboxylase-like domain-containing protein</fullName>
    </recommendedName>
</protein>
<keyword evidence="2" id="KW-1185">Reference proteome</keyword>
<name>A0A4R0R6C2_9APHY</name>
<dbReference type="AlphaFoldDB" id="A0A4R0R6C2"/>
<evidence type="ECO:0000313" key="2">
    <source>
        <dbReference type="Proteomes" id="UP000292702"/>
    </source>
</evidence>
<evidence type="ECO:0000313" key="1">
    <source>
        <dbReference type="EMBL" id="TCD60455.1"/>
    </source>
</evidence>
<dbReference type="STRING" id="92696.A0A4R0R6C2"/>
<gene>
    <name evidence="1" type="ORF">EIP91_010049</name>
</gene>
<dbReference type="EMBL" id="RWJN01000594">
    <property type="protein sequence ID" value="TCD60455.1"/>
    <property type="molecule type" value="Genomic_DNA"/>
</dbReference>
<organism evidence="1 2">
    <name type="scientific">Steccherinum ochraceum</name>
    <dbReference type="NCBI Taxonomy" id="92696"/>
    <lineage>
        <taxon>Eukaryota</taxon>
        <taxon>Fungi</taxon>
        <taxon>Dikarya</taxon>
        <taxon>Basidiomycota</taxon>
        <taxon>Agaricomycotina</taxon>
        <taxon>Agaricomycetes</taxon>
        <taxon>Polyporales</taxon>
        <taxon>Steccherinaceae</taxon>
        <taxon>Steccherinum</taxon>
    </lineage>
</organism>
<evidence type="ECO:0008006" key="3">
    <source>
        <dbReference type="Google" id="ProtNLM"/>
    </source>
</evidence>
<reference evidence="1 2" key="1">
    <citation type="submission" date="2018-11" db="EMBL/GenBank/DDBJ databases">
        <title>Genome assembly of Steccherinum ochraceum LE-BIN_3174, the white-rot fungus of the Steccherinaceae family (The Residual Polyporoid clade, Polyporales, Basidiomycota).</title>
        <authorList>
            <person name="Fedorova T.V."/>
            <person name="Glazunova O.A."/>
            <person name="Landesman E.O."/>
            <person name="Moiseenko K.V."/>
            <person name="Psurtseva N.V."/>
            <person name="Savinova O.S."/>
            <person name="Shakhova N.V."/>
            <person name="Tyazhelova T.V."/>
            <person name="Vasina D.V."/>
        </authorList>
    </citation>
    <scope>NUCLEOTIDE SEQUENCE [LARGE SCALE GENOMIC DNA]</scope>
    <source>
        <strain evidence="1 2">LE-BIN_3174</strain>
    </source>
</reference>
<proteinExistence type="predicted"/>
<sequence>MLWPHANAMAQIASVEYLTQLKLLFPGSRSALNNPWYLVASVAFSASNRPEGVPAVFRYALDELQREQARRASEDVEVLKEQLQLARRSRDCLLQSGLLSGYSRSINGLVALHEAMPTELRDTKTLRDIEKPIQDFAKDGRTLYRAMYGDNADRVQALLDDIYPDMGLYSTRLLVPARADRIQTGWFSNTIGYGVVYGGADVLTQVESSFVIATANIAMGTPRQIAWHLKNAMNGGATLEEVQAVQVNCREESESATVKIYDEKNVNVEIIGLFIAFFRTLERRGMSIDQNDFMDLR</sequence>
<dbReference type="PANTHER" id="PTHR28180">
    <property type="entry name" value="CONSERVED MITOCHONDRIAL PROTEIN-RELATED"/>
    <property type="match status" value="1"/>
</dbReference>